<name>A0A0F9FVE5_9ZZZZ</name>
<evidence type="ECO:0000256" key="1">
    <source>
        <dbReference type="SAM" id="MobiDB-lite"/>
    </source>
</evidence>
<feature type="compositionally biased region" description="Low complexity" evidence="1">
    <location>
        <begin position="1"/>
        <end position="13"/>
    </location>
</feature>
<evidence type="ECO:0000313" key="2">
    <source>
        <dbReference type="EMBL" id="KKL55122.1"/>
    </source>
</evidence>
<gene>
    <name evidence="2" type="ORF">LCGC14_2258550</name>
</gene>
<feature type="region of interest" description="Disordered" evidence="1">
    <location>
        <begin position="1"/>
        <end position="29"/>
    </location>
</feature>
<accession>A0A0F9FVE5</accession>
<dbReference type="AlphaFoldDB" id="A0A0F9FVE5"/>
<reference evidence="2" key="1">
    <citation type="journal article" date="2015" name="Nature">
        <title>Complex archaea that bridge the gap between prokaryotes and eukaryotes.</title>
        <authorList>
            <person name="Spang A."/>
            <person name="Saw J.H."/>
            <person name="Jorgensen S.L."/>
            <person name="Zaremba-Niedzwiedzka K."/>
            <person name="Martijn J."/>
            <person name="Lind A.E."/>
            <person name="van Eijk R."/>
            <person name="Schleper C."/>
            <person name="Guy L."/>
            <person name="Ettema T.J."/>
        </authorList>
    </citation>
    <scope>NUCLEOTIDE SEQUENCE</scope>
</reference>
<comment type="caution">
    <text evidence="2">The sequence shown here is derived from an EMBL/GenBank/DDBJ whole genome shotgun (WGS) entry which is preliminary data.</text>
</comment>
<organism evidence="2">
    <name type="scientific">marine sediment metagenome</name>
    <dbReference type="NCBI Taxonomy" id="412755"/>
    <lineage>
        <taxon>unclassified sequences</taxon>
        <taxon>metagenomes</taxon>
        <taxon>ecological metagenomes</taxon>
    </lineage>
</organism>
<dbReference type="EMBL" id="LAZR01030954">
    <property type="protein sequence ID" value="KKL55122.1"/>
    <property type="molecule type" value="Genomic_DNA"/>
</dbReference>
<feature type="non-terminal residue" evidence="2">
    <location>
        <position position="29"/>
    </location>
</feature>
<protein>
    <submittedName>
        <fullName evidence="2">Uncharacterized protein</fullName>
    </submittedName>
</protein>
<sequence>MPAPADALANMAADGDEIDAPANDLDVPS</sequence>
<proteinExistence type="predicted"/>